<dbReference type="EMBL" id="JADIKK010000008">
    <property type="protein sequence ID" value="MFK2876018.1"/>
    <property type="molecule type" value="Genomic_DNA"/>
</dbReference>
<organism evidence="4 6">
    <name type="scientific">Rhodanobacter hydrolyticus</name>
    <dbReference type="NCBI Taxonomy" id="2250595"/>
    <lineage>
        <taxon>Bacteria</taxon>
        <taxon>Pseudomonadati</taxon>
        <taxon>Pseudomonadota</taxon>
        <taxon>Gammaproteobacteria</taxon>
        <taxon>Lysobacterales</taxon>
        <taxon>Rhodanobacteraceae</taxon>
        <taxon>Rhodanobacter</taxon>
    </lineage>
</organism>
<sequence>MRRWARVHSLALFALMFLATTEKASAAARESLTLQTPTGSVLVECFADKADFARPTVLVLSGSKGFWSPAYEEIGRALRSEGLRACLVHFLSPKDVSAIGRAGSSDARERYYAKHQSGWIATIRSVATYYHAQSGHAGKVGLLGISLGAEIALAVSANSTDIDALVIVDGGFPEGYAHPVHALPPLRLIWGDGDKTFPLAVGAGLKRMARRLGDEADFDIYKGGPAFFLDAATPQACAAHLNAARFFASRL</sequence>
<dbReference type="EMBL" id="JADIKK010000007">
    <property type="protein sequence ID" value="MFK2875565.1"/>
    <property type="molecule type" value="Genomic_DNA"/>
</dbReference>
<dbReference type="Proteomes" id="UP001620339">
    <property type="component" value="Unassembled WGS sequence"/>
</dbReference>
<keyword evidence="6" id="KW-1185">Reference proteome</keyword>
<evidence type="ECO:0000313" key="3">
    <source>
        <dbReference type="EMBL" id="MFK2875565.1"/>
    </source>
</evidence>
<dbReference type="PANTHER" id="PTHR46623:SF6">
    <property type="entry name" value="ALPHA_BETA-HYDROLASES SUPERFAMILY PROTEIN"/>
    <property type="match status" value="1"/>
</dbReference>
<dbReference type="InterPro" id="IPR002925">
    <property type="entry name" value="Dienelactn_hydro"/>
</dbReference>
<reference evidence="4 6" key="1">
    <citation type="submission" date="2020-10" db="EMBL/GenBank/DDBJ databases">
        <title>Phylogeny of dyella-like bacteria.</title>
        <authorList>
            <person name="Fu J."/>
        </authorList>
    </citation>
    <scope>NUCLEOTIDE SEQUENCE [LARGE SCALE GENOMIC DNA]</scope>
    <source>
        <strain evidence="4 6">KACC 19113</strain>
    </source>
</reference>
<evidence type="ECO:0000256" key="1">
    <source>
        <dbReference type="SAM" id="SignalP"/>
    </source>
</evidence>
<evidence type="ECO:0000313" key="4">
    <source>
        <dbReference type="EMBL" id="MFK2876018.1"/>
    </source>
</evidence>
<feature type="chain" id="PRO_5045033826" evidence="1">
    <location>
        <begin position="27"/>
        <end position="251"/>
    </location>
</feature>
<proteinExistence type="predicted"/>
<dbReference type="SUPFAM" id="SSF53474">
    <property type="entry name" value="alpha/beta-Hydrolases"/>
    <property type="match status" value="1"/>
</dbReference>
<name>A0ABW8J2K3_9GAMM</name>
<feature type="domain" description="Dienelactone hydrolase" evidence="2">
    <location>
        <begin position="54"/>
        <end position="233"/>
    </location>
</feature>
<accession>A0ABW8J2K3</accession>
<dbReference type="InterPro" id="IPR029058">
    <property type="entry name" value="AB_hydrolase_fold"/>
</dbReference>
<dbReference type="Pfam" id="PF01738">
    <property type="entry name" value="DLH"/>
    <property type="match status" value="1"/>
</dbReference>
<evidence type="ECO:0000313" key="6">
    <source>
        <dbReference type="Proteomes" id="UP001620339"/>
    </source>
</evidence>
<evidence type="ECO:0000313" key="5">
    <source>
        <dbReference type="EMBL" id="MFK2879584.1"/>
    </source>
</evidence>
<dbReference type="PANTHER" id="PTHR46623">
    <property type="entry name" value="CARBOXYMETHYLENEBUTENOLIDASE-RELATED"/>
    <property type="match status" value="1"/>
</dbReference>
<dbReference type="InterPro" id="IPR051049">
    <property type="entry name" value="Dienelactone_hydrolase-like"/>
</dbReference>
<protein>
    <submittedName>
        <fullName evidence="4">Dienelactone hydrolase family protein</fullName>
    </submittedName>
</protein>
<keyword evidence="4" id="KW-0378">Hydrolase</keyword>
<comment type="caution">
    <text evidence="4">The sequence shown here is derived from an EMBL/GenBank/DDBJ whole genome shotgun (WGS) entry which is preliminary data.</text>
</comment>
<evidence type="ECO:0000259" key="2">
    <source>
        <dbReference type="Pfam" id="PF01738"/>
    </source>
</evidence>
<dbReference type="EMBL" id="JADIKK010000008">
    <property type="protein sequence ID" value="MFK2879584.1"/>
    <property type="molecule type" value="Genomic_DNA"/>
</dbReference>
<feature type="signal peptide" evidence="1">
    <location>
        <begin position="1"/>
        <end position="26"/>
    </location>
</feature>
<dbReference type="Gene3D" id="3.40.50.1820">
    <property type="entry name" value="alpha/beta hydrolase"/>
    <property type="match status" value="1"/>
</dbReference>
<dbReference type="GO" id="GO:0016787">
    <property type="term" value="F:hydrolase activity"/>
    <property type="evidence" value="ECO:0007669"/>
    <property type="project" value="UniProtKB-KW"/>
</dbReference>
<gene>
    <name evidence="3" type="ORF">ISP25_00515</name>
    <name evidence="4" type="ORF">ISP25_02875</name>
    <name evidence="5" type="ORF">ISP25_21135</name>
</gene>
<keyword evidence="1" id="KW-0732">Signal</keyword>